<dbReference type="Proteomes" id="UP001176059">
    <property type="component" value="Unassembled WGS sequence"/>
</dbReference>
<feature type="non-terminal residue" evidence="1">
    <location>
        <position position="140"/>
    </location>
</feature>
<proteinExistence type="predicted"/>
<reference evidence="1" key="1">
    <citation type="submission" date="2022-08" db="EMBL/GenBank/DDBJ databases">
        <authorList>
            <consortium name="DOE Joint Genome Institute"/>
            <person name="Min B."/>
            <person name="Sierra-Patev S."/>
            <person name="Naranjo-Ortiz M."/>
            <person name="Looney B."/>
            <person name="Konkel Z."/>
            <person name="Slot J.C."/>
            <person name="Sakamoto Y."/>
            <person name="Steenwyk J.L."/>
            <person name="Rokas A."/>
            <person name="Carro J."/>
            <person name="Camarero S."/>
            <person name="Ferreira P."/>
            <person name="Molpeceres G."/>
            <person name="Ruiz-duenas F.J."/>
            <person name="Serrano A."/>
            <person name="Henrissat B."/>
            <person name="Drula E."/>
            <person name="Hughes K.W."/>
            <person name="Mata J.L."/>
            <person name="Ishikawa N.K."/>
            <person name="Vargas-Isla R."/>
            <person name="Ushijima S."/>
            <person name="Smith C.A."/>
            <person name="Ahrendt S."/>
            <person name="Andreopoulos W."/>
            <person name="He G."/>
            <person name="LaButti K."/>
            <person name="Lipzen A."/>
            <person name="Ng V."/>
            <person name="Riley R."/>
            <person name="Sandor L."/>
            <person name="Barry K."/>
            <person name="Martinez A.T."/>
            <person name="Xiao Y."/>
            <person name="Gibbons J.G."/>
            <person name="Terashima K."/>
            <person name="Hibbett D.S."/>
            <person name="Grigoriev I.V."/>
        </authorList>
    </citation>
    <scope>NUCLEOTIDE SEQUENCE</scope>
    <source>
        <strain evidence="1">ET3784</strain>
    </source>
</reference>
<accession>A0AA38JGN7</accession>
<organism evidence="1 2">
    <name type="scientific">Lentinula guzmanii</name>
    <dbReference type="NCBI Taxonomy" id="2804957"/>
    <lineage>
        <taxon>Eukaryota</taxon>
        <taxon>Fungi</taxon>
        <taxon>Dikarya</taxon>
        <taxon>Basidiomycota</taxon>
        <taxon>Agaricomycotina</taxon>
        <taxon>Agaricomycetes</taxon>
        <taxon>Agaricomycetidae</taxon>
        <taxon>Agaricales</taxon>
        <taxon>Marasmiineae</taxon>
        <taxon>Omphalotaceae</taxon>
        <taxon>Lentinula</taxon>
    </lineage>
</organism>
<name>A0AA38JGN7_9AGAR</name>
<keyword evidence="2" id="KW-1185">Reference proteome</keyword>
<dbReference type="AlphaFoldDB" id="A0AA38JGN7"/>
<feature type="non-terminal residue" evidence="1">
    <location>
        <position position="1"/>
    </location>
</feature>
<dbReference type="EMBL" id="JANVFO010000039">
    <property type="protein sequence ID" value="KAJ3728175.1"/>
    <property type="molecule type" value="Genomic_DNA"/>
</dbReference>
<protein>
    <submittedName>
        <fullName evidence="1">Uncharacterized protein</fullName>
    </submittedName>
</protein>
<sequence length="140" mass="16251">LRISDSLMKMFIWAMRECGAKDVPSFYALRKSQRGLNSTQGIPNIECKSAQGKIFYVNDPQMIIANDWTNPNVRPLLHFYPEIPEDGIVCEVWHAEKWRTMDPELLSPMYDAGSGKHFYVFELLKLRDGSFVIPVRWIVK</sequence>
<gene>
    <name evidence="1" type="ORF">DFJ43DRAFT_966520</name>
</gene>
<reference evidence="1" key="2">
    <citation type="journal article" date="2023" name="Proc. Natl. Acad. Sci. U.S.A.">
        <title>A global phylogenomic analysis of the shiitake genus Lentinula.</title>
        <authorList>
            <person name="Sierra-Patev S."/>
            <person name="Min B."/>
            <person name="Naranjo-Ortiz M."/>
            <person name="Looney B."/>
            <person name="Konkel Z."/>
            <person name="Slot J.C."/>
            <person name="Sakamoto Y."/>
            <person name="Steenwyk J.L."/>
            <person name="Rokas A."/>
            <person name="Carro J."/>
            <person name="Camarero S."/>
            <person name="Ferreira P."/>
            <person name="Molpeceres G."/>
            <person name="Ruiz-Duenas F.J."/>
            <person name="Serrano A."/>
            <person name="Henrissat B."/>
            <person name="Drula E."/>
            <person name="Hughes K.W."/>
            <person name="Mata J.L."/>
            <person name="Ishikawa N.K."/>
            <person name="Vargas-Isla R."/>
            <person name="Ushijima S."/>
            <person name="Smith C.A."/>
            <person name="Donoghue J."/>
            <person name="Ahrendt S."/>
            <person name="Andreopoulos W."/>
            <person name="He G."/>
            <person name="LaButti K."/>
            <person name="Lipzen A."/>
            <person name="Ng V."/>
            <person name="Riley R."/>
            <person name="Sandor L."/>
            <person name="Barry K."/>
            <person name="Martinez A.T."/>
            <person name="Xiao Y."/>
            <person name="Gibbons J.G."/>
            <person name="Terashima K."/>
            <person name="Grigoriev I.V."/>
            <person name="Hibbett D."/>
        </authorList>
    </citation>
    <scope>NUCLEOTIDE SEQUENCE</scope>
    <source>
        <strain evidence="1">ET3784</strain>
    </source>
</reference>
<evidence type="ECO:0000313" key="1">
    <source>
        <dbReference type="EMBL" id="KAJ3728175.1"/>
    </source>
</evidence>
<evidence type="ECO:0000313" key="2">
    <source>
        <dbReference type="Proteomes" id="UP001176059"/>
    </source>
</evidence>
<comment type="caution">
    <text evidence="1">The sequence shown here is derived from an EMBL/GenBank/DDBJ whole genome shotgun (WGS) entry which is preliminary data.</text>
</comment>